<evidence type="ECO:0000313" key="2">
    <source>
        <dbReference type="EMBL" id="ASF42055.1"/>
    </source>
</evidence>
<name>A0A1Z4BLB3_9FLAO</name>
<dbReference type="Proteomes" id="UP000197007">
    <property type="component" value="Chromosome"/>
</dbReference>
<dbReference type="AlphaFoldDB" id="A0A1Z4BLB3"/>
<gene>
    <name evidence="2" type="ORF">CBG49_02530</name>
</gene>
<dbReference type="KEGG" id="capn:CBG49_02530"/>
<proteinExistence type="predicted"/>
<reference evidence="3" key="1">
    <citation type="submission" date="2017-06" db="EMBL/GenBank/DDBJ databases">
        <title>Complete genome sequence of Capnocytophaga sp. KCOM 1579 (=ChDC OS43) isolated from a human refractory periapical abscess lesion.</title>
        <authorList>
            <person name="Kook J.-K."/>
            <person name="Park S.-N."/>
            <person name="Lim Y.K."/>
            <person name="Roh H."/>
        </authorList>
    </citation>
    <scope>NUCLEOTIDE SEQUENCE [LARGE SCALE GENOMIC DNA]</scope>
    <source>
        <strain evidence="3">ChDC OS43</strain>
    </source>
</reference>
<dbReference type="Pfam" id="PF21956">
    <property type="entry name" value="DUF6922"/>
    <property type="match status" value="1"/>
</dbReference>
<protein>
    <recommendedName>
        <fullName evidence="1">DUF6922 domain-containing protein</fullName>
    </recommendedName>
</protein>
<dbReference type="InterPro" id="IPR053830">
    <property type="entry name" value="DUF6922"/>
</dbReference>
<dbReference type="RefSeq" id="WP_088593244.1">
    <property type="nucleotide sequence ID" value="NZ_CP022022.1"/>
</dbReference>
<accession>A0A1Z4BLB3</accession>
<keyword evidence="3" id="KW-1185">Reference proteome</keyword>
<evidence type="ECO:0000259" key="1">
    <source>
        <dbReference type="Pfam" id="PF21956"/>
    </source>
</evidence>
<feature type="domain" description="DUF6922" evidence="1">
    <location>
        <begin position="90"/>
        <end position="140"/>
    </location>
</feature>
<dbReference type="EMBL" id="CP022022">
    <property type="protein sequence ID" value="ASF42055.1"/>
    <property type="molecule type" value="Genomic_DNA"/>
</dbReference>
<organism evidence="2 3">
    <name type="scientific">Capnocytophaga endodontalis</name>
    <dbReference type="NCBI Taxonomy" id="2708117"/>
    <lineage>
        <taxon>Bacteria</taxon>
        <taxon>Pseudomonadati</taxon>
        <taxon>Bacteroidota</taxon>
        <taxon>Flavobacteriia</taxon>
        <taxon>Flavobacteriales</taxon>
        <taxon>Flavobacteriaceae</taxon>
        <taxon>Capnocytophaga</taxon>
    </lineage>
</organism>
<evidence type="ECO:0000313" key="3">
    <source>
        <dbReference type="Proteomes" id="UP000197007"/>
    </source>
</evidence>
<sequence>MLPELEKIKGVPPSAIILRELKKSAIELEQFLKDTALSLQSLDQITPKISNVLAQKFGTTPDYFLKLQEYYNKKLALNKLPKPKPDVSKISRILFWDTNFDQIDWIKSKKAVVRRVFERGSPQEKEVILTFYGKEEVIKLLNELHQKLTNESLKNLPEYSIPITFRSIQSVNSHLYIS</sequence>